<dbReference type="AlphaFoldDB" id="A0A951P710"/>
<accession>A0A951P710</accession>
<dbReference type="Proteomes" id="UP000707356">
    <property type="component" value="Unassembled WGS sequence"/>
</dbReference>
<comment type="caution">
    <text evidence="1">The sequence shown here is derived from an EMBL/GenBank/DDBJ whole genome shotgun (WGS) entry which is preliminary data.</text>
</comment>
<evidence type="ECO:0000313" key="1">
    <source>
        <dbReference type="EMBL" id="MBW4464137.1"/>
    </source>
</evidence>
<reference evidence="1" key="2">
    <citation type="journal article" date="2022" name="Microbiol. Resour. Announc.">
        <title>Metagenome Sequencing to Explore Phylogenomics of Terrestrial Cyanobacteria.</title>
        <authorList>
            <person name="Ward R.D."/>
            <person name="Stajich J.E."/>
            <person name="Johansen J.R."/>
            <person name="Huntemann M."/>
            <person name="Clum A."/>
            <person name="Foster B."/>
            <person name="Foster B."/>
            <person name="Roux S."/>
            <person name="Palaniappan K."/>
            <person name="Varghese N."/>
            <person name="Mukherjee S."/>
            <person name="Reddy T.B.K."/>
            <person name="Daum C."/>
            <person name="Copeland A."/>
            <person name="Chen I.A."/>
            <person name="Ivanova N.N."/>
            <person name="Kyrpides N.C."/>
            <person name="Shapiro N."/>
            <person name="Eloe-Fadrosh E.A."/>
            <person name="Pietrasiak N."/>
        </authorList>
    </citation>
    <scope>NUCLEOTIDE SEQUENCE</scope>
    <source>
        <strain evidence="1">GSE-TBD4-15B</strain>
    </source>
</reference>
<name>A0A951P710_9CYAN</name>
<proteinExistence type="predicted"/>
<sequence length="263" mass="29208">MSIQRFSLAAVQQIRRYIQNALVIDVAKQAQPWVGLEEADEVPEPVSIDDLSGIFAFGGLSAEEIAVPQSQSRWLLSTVNPASALLKLPGITLKPDWRLVSYLYQDRDSSAGLVFALPESLATTARLEQAKAASSTLKQPPQPEGALSDFMEAIEGDRSNVSFLVASLLCRELREFGARGHYQSWTHHRLVDAVPAQVKWQWQGDPPKDLTPKVKLMPDGQAIVEFFSCRVAAGIAIYRHLDQYPAAQYKLKRLDKLLAKAQR</sequence>
<gene>
    <name evidence="1" type="ORF">KME07_01690</name>
</gene>
<evidence type="ECO:0000313" key="2">
    <source>
        <dbReference type="Proteomes" id="UP000707356"/>
    </source>
</evidence>
<reference evidence="1" key="1">
    <citation type="submission" date="2021-05" db="EMBL/GenBank/DDBJ databases">
        <authorList>
            <person name="Pietrasiak N."/>
            <person name="Ward R."/>
            <person name="Stajich J.E."/>
            <person name="Kurbessoian T."/>
        </authorList>
    </citation>
    <scope>NUCLEOTIDE SEQUENCE</scope>
    <source>
        <strain evidence="1">GSE-TBD4-15B</strain>
    </source>
</reference>
<dbReference type="EMBL" id="JAHHHV010000006">
    <property type="protein sequence ID" value="MBW4464137.1"/>
    <property type="molecule type" value="Genomic_DNA"/>
</dbReference>
<organism evidence="1 2">
    <name type="scientific">Pegethrix bostrychoides GSE-TBD4-15B</name>
    <dbReference type="NCBI Taxonomy" id="2839662"/>
    <lineage>
        <taxon>Bacteria</taxon>
        <taxon>Bacillati</taxon>
        <taxon>Cyanobacteriota</taxon>
        <taxon>Cyanophyceae</taxon>
        <taxon>Oculatellales</taxon>
        <taxon>Oculatellaceae</taxon>
        <taxon>Pegethrix</taxon>
    </lineage>
</organism>
<protein>
    <submittedName>
        <fullName evidence="1">Uncharacterized protein</fullName>
    </submittedName>
</protein>